<evidence type="ECO:0000313" key="1">
    <source>
        <dbReference type="EMBL" id="GAI25166.1"/>
    </source>
</evidence>
<sequence>GKVVKVIVVVDRHEGGSDKLKQQGYDFTGIINLRPAAG</sequence>
<comment type="caution">
    <text evidence="1">The sequence shown here is derived from an EMBL/GenBank/DDBJ whole genome shotgun (WGS) entry which is preliminary data.</text>
</comment>
<dbReference type="AlphaFoldDB" id="X1N4I6"/>
<dbReference type="Gene3D" id="3.40.50.2020">
    <property type="match status" value="1"/>
</dbReference>
<proteinExistence type="predicted"/>
<reference evidence="1" key="1">
    <citation type="journal article" date="2014" name="Front. Microbiol.">
        <title>High frequency of phylogenetically diverse reductive dehalogenase-homologous genes in deep subseafloor sedimentary metagenomes.</title>
        <authorList>
            <person name="Kawai M."/>
            <person name="Futagami T."/>
            <person name="Toyoda A."/>
            <person name="Takaki Y."/>
            <person name="Nishi S."/>
            <person name="Hori S."/>
            <person name="Arai W."/>
            <person name="Tsubouchi T."/>
            <person name="Morono Y."/>
            <person name="Uchiyama I."/>
            <person name="Ito T."/>
            <person name="Fujiyama A."/>
            <person name="Inagaki F."/>
            <person name="Takami H."/>
        </authorList>
    </citation>
    <scope>NUCLEOTIDE SEQUENCE</scope>
    <source>
        <strain evidence="1">Expedition CK06-06</strain>
    </source>
</reference>
<feature type="non-terminal residue" evidence="1">
    <location>
        <position position="1"/>
    </location>
</feature>
<accession>X1N4I6</accession>
<dbReference type="EMBL" id="BARV01020246">
    <property type="protein sequence ID" value="GAI25166.1"/>
    <property type="molecule type" value="Genomic_DNA"/>
</dbReference>
<gene>
    <name evidence="1" type="ORF">S06H3_33840</name>
</gene>
<organism evidence="1">
    <name type="scientific">marine sediment metagenome</name>
    <dbReference type="NCBI Taxonomy" id="412755"/>
    <lineage>
        <taxon>unclassified sequences</taxon>
        <taxon>metagenomes</taxon>
        <taxon>ecological metagenomes</taxon>
    </lineage>
</organism>
<protein>
    <recommendedName>
        <fullName evidence="2">Phosphoribosyltransferase domain-containing protein</fullName>
    </recommendedName>
</protein>
<name>X1N4I6_9ZZZZ</name>
<dbReference type="InterPro" id="IPR029057">
    <property type="entry name" value="PRTase-like"/>
</dbReference>
<evidence type="ECO:0008006" key="2">
    <source>
        <dbReference type="Google" id="ProtNLM"/>
    </source>
</evidence>